<dbReference type="Pfam" id="PF00026">
    <property type="entry name" value="Asp"/>
    <property type="match status" value="1"/>
</dbReference>
<organism evidence="2 3">
    <name type="scientific">Gigaspora margarita</name>
    <dbReference type="NCBI Taxonomy" id="4874"/>
    <lineage>
        <taxon>Eukaryota</taxon>
        <taxon>Fungi</taxon>
        <taxon>Fungi incertae sedis</taxon>
        <taxon>Mucoromycota</taxon>
        <taxon>Glomeromycotina</taxon>
        <taxon>Glomeromycetes</taxon>
        <taxon>Diversisporales</taxon>
        <taxon>Gigasporaceae</taxon>
        <taxon>Gigaspora</taxon>
    </lineage>
</organism>
<keyword evidence="3" id="KW-1185">Reference proteome</keyword>
<protein>
    <submittedName>
        <fullName evidence="2">31321_t:CDS:1</fullName>
    </submittedName>
</protein>
<accession>A0ABN7XHH5</accession>
<dbReference type="InterPro" id="IPR033121">
    <property type="entry name" value="PEPTIDASE_A1"/>
</dbReference>
<dbReference type="PROSITE" id="PS51767">
    <property type="entry name" value="PEPTIDASE_A1"/>
    <property type="match status" value="1"/>
</dbReference>
<name>A0ABN7XHH5_GIGMA</name>
<sequence>NFYITANKAIDASYTIGIATRSENFCPIPGPTGVPPVPPQTTILSKPKQTFPPPQILNLNRFKDNQSSEFLFQVQIGSNLSQALNIILDTCINNIGICSELCYQSSTGSCNNRQHIFDSKNSSSFKLNNTAGSISYLDGSFVKGLFGNGFITL</sequence>
<evidence type="ECO:0000313" key="2">
    <source>
        <dbReference type="EMBL" id="CAG8853424.1"/>
    </source>
</evidence>
<gene>
    <name evidence="2" type="ORF">GMARGA_LOCUS42245</name>
</gene>
<dbReference type="InterPro" id="IPR021109">
    <property type="entry name" value="Peptidase_aspartic_dom_sf"/>
</dbReference>
<proteinExistence type="predicted"/>
<feature type="non-terminal residue" evidence="2">
    <location>
        <position position="1"/>
    </location>
</feature>
<dbReference type="SUPFAM" id="SSF50630">
    <property type="entry name" value="Acid proteases"/>
    <property type="match status" value="1"/>
</dbReference>
<dbReference type="Gene3D" id="2.40.70.10">
    <property type="entry name" value="Acid Proteases"/>
    <property type="match status" value="1"/>
</dbReference>
<dbReference type="Proteomes" id="UP000789901">
    <property type="component" value="Unassembled WGS sequence"/>
</dbReference>
<feature type="non-terminal residue" evidence="2">
    <location>
        <position position="153"/>
    </location>
</feature>
<evidence type="ECO:0000313" key="3">
    <source>
        <dbReference type="Proteomes" id="UP000789901"/>
    </source>
</evidence>
<dbReference type="EMBL" id="CAJVQB010123957">
    <property type="protein sequence ID" value="CAG8853424.1"/>
    <property type="molecule type" value="Genomic_DNA"/>
</dbReference>
<evidence type="ECO:0000259" key="1">
    <source>
        <dbReference type="PROSITE" id="PS51767"/>
    </source>
</evidence>
<reference evidence="2 3" key="1">
    <citation type="submission" date="2021-06" db="EMBL/GenBank/DDBJ databases">
        <authorList>
            <person name="Kallberg Y."/>
            <person name="Tangrot J."/>
            <person name="Rosling A."/>
        </authorList>
    </citation>
    <scope>NUCLEOTIDE SEQUENCE [LARGE SCALE GENOMIC DNA]</scope>
    <source>
        <strain evidence="2 3">120-4 pot B 10/14</strain>
    </source>
</reference>
<comment type="caution">
    <text evidence="2">The sequence shown here is derived from an EMBL/GenBank/DDBJ whole genome shotgun (WGS) entry which is preliminary data.</text>
</comment>
<feature type="domain" description="Peptidase A1" evidence="1">
    <location>
        <begin position="70"/>
        <end position="153"/>
    </location>
</feature>